<dbReference type="Pfam" id="PF00582">
    <property type="entry name" value="Usp"/>
    <property type="match status" value="1"/>
</dbReference>
<comment type="caution">
    <text evidence="4">The sequence shown here is derived from an EMBL/GenBank/DDBJ whole genome shotgun (WGS) entry which is preliminary data.</text>
</comment>
<dbReference type="PANTHER" id="PTHR46268">
    <property type="entry name" value="STRESS RESPONSE PROTEIN NHAX"/>
    <property type="match status" value="1"/>
</dbReference>
<dbReference type="PIRSF" id="PIRSF006276">
    <property type="entry name" value="UspA"/>
    <property type="match status" value="1"/>
</dbReference>
<dbReference type="InterPro" id="IPR006015">
    <property type="entry name" value="Universal_stress_UspA"/>
</dbReference>
<dbReference type="PANTHER" id="PTHR46268:SF6">
    <property type="entry name" value="UNIVERSAL STRESS PROTEIN UP12"/>
    <property type="match status" value="1"/>
</dbReference>
<keyword evidence="5" id="KW-1185">Reference proteome</keyword>
<dbReference type="InterPro" id="IPR006016">
    <property type="entry name" value="UspA"/>
</dbReference>
<dbReference type="SUPFAM" id="SSF52402">
    <property type="entry name" value="Adenine nucleotide alpha hydrolases-like"/>
    <property type="match status" value="1"/>
</dbReference>
<evidence type="ECO:0000256" key="1">
    <source>
        <dbReference type="ARBA" id="ARBA00008791"/>
    </source>
</evidence>
<reference evidence="4" key="2">
    <citation type="submission" date="2020-09" db="EMBL/GenBank/DDBJ databases">
        <authorList>
            <person name="Sun Q."/>
            <person name="Kim S."/>
        </authorList>
    </citation>
    <scope>NUCLEOTIDE SEQUENCE</scope>
    <source>
        <strain evidence="4">KCTC 12870</strain>
    </source>
</reference>
<evidence type="ECO:0000313" key="4">
    <source>
        <dbReference type="EMBL" id="GHB97956.1"/>
    </source>
</evidence>
<feature type="domain" description="UspA" evidence="3">
    <location>
        <begin position="1"/>
        <end position="142"/>
    </location>
</feature>
<name>A0A8J3DET1_9BACT</name>
<dbReference type="PRINTS" id="PR01438">
    <property type="entry name" value="UNVRSLSTRESS"/>
</dbReference>
<evidence type="ECO:0000256" key="2">
    <source>
        <dbReference type="PIRNR" id="PIRNR006276"/>
    </source>
</evidence>
<dbReference type="RefSeq" id="WP_189513015.1">
    <property type="nucleotide sequence ID" value="NZ_BMXG01000006.1"/>
</dbReference>
<reference evidence="4" key="1">
    <citation type="journal article" date="2014" name="Int. J. Syst. Evol. Microbiol.">
        <title>Complete genome sequence of Corynebacterium casei LMG S-19264T (=DSM 44701T), isolated from a smear-ripened cheese.</title>
        <authorList>
            <consortium name="US DOE Joint Genome Institute (JGI-PGF)"/>
            <person name="Walter F."/>
            <person name="Albersmeier A."/>
            <person name="Kalinowski J."/>
            <person name="Ruckert C."/>
        </authorList>
    </citation>
    <scope>NUCLEOTIDE SEQUENCE</scope>
    <source>
        <strain evidence="4">KCTC 12870</strain>
    </source>
</reference>
<evidence type="ECO:0000313" key="5">
    <source>
        <dbReference type="Proteomes" id="UP000642829"/>
    </source>
</evidence>
<dbReference type="Gene3D" id="3.40.50.620">
    <property type="entry name" value="HUPs"/>
    <property type="match status" value="1"/>
</dbReference>
<accession>A0A8J3DET1</accession>
<sequence>MKVILCAVDFSDEGKGVVEAAAAEARLRDAQLWLVHVAAPDPTFVGYEAGPDNERIFRAGTLRAEHQTLQERAEELKLQGVDATAILVQGPTCEMLIKEACDLEADLIVIGSHRHGLWHRALWGSTEDSVIEQAPCPVLVVPVAI</sequence>
<dbReference type="InterPro" id="IPR014729">
    <property type="entry name" value="Rossmann-like_a/b/a_fold"/>
</dbReference>
<comment type="similarity">
    <text evidence="1 2">Belongs to the universal stress protein A family.</text>
</comment>
<protein>
    <recommendedName>
        <fullName evidence="2">Universal stress protein</fullName>
    </recommendedName>
</protein>
<gene>
    <name evidence="4" type="ORF">GCM10007047_12370</name>
</gene>
<dbReference type="GO" id="GO:0005737">
    <property type="term" value="C:cytoplasm"/>
    <property type="evidence" value="ECO:0007669"/>
    <property type="project" value="UniProtKB-SubCell"/>
</dbReference>
<evidence type="ECO:0000259" key="3">
    <source>
        <dbReference type="Pfam" id="PF00582"/>
    </source>
</evidence>
<dbReference type="CDD" id="cd00293">
    <property type="entry name" value="USP-like"/>
    <property type="match status" value="1"/>
</dbReference>
<dbReference type="Proteomes" id="UP000642829">
    <property type="component" value="Unassembled WGS sequence"/>
</dbReference>
<dbReference type="AlphaFoldDB" id="A0A8J3DET1"/>
<dbReference type="EMBL" id="BMXG01000006">
    <property type="protein sequence ID" value="GHB97956.1"/>
    <property type="molecule type" value="Genomic_DNA"/>
</dbReference>
<organism evidence="4 5">
    <name type="scientific">Cerasicoccus arenae</name>
    <dbReference type="NCBI Taxonomy" id="424488"/>
    <lineage>
        <taxon>Bacteria</taxon>
        <taxon>Pseudomonadati</taxon>
        <taxon>Verrucomicrobiota</taxon>
        <taxon>Opitutia</taxon>
        <taxon>Puniceicoccales</taxon>
        <taxon>Cerasicoccaceae</taxon>
        <taxon>Cerasicoccus</taxon>
    </lineage>
</organism>
<proteinExistence type="inferred from homology"/>
<keyword evidence="2" id="KW-0963">Cytoplasm</keyword>
<comment type="subcellular location">
    <subcellularLocation>
        <location evidence="2">Cytoplasm</location>
    </subcellularLocation>
</comment>